<dbReference type="WBParaSite" id="ACRNAN_scaffold1518.g11213.t1">
    <property type="protein sequence ID" value="ACRNAN_scaffold1518.g11213.t1"/>
    <property type="gene ID" value="ACRNAN_scaffold1518.g11213"/>
</dbReference>
<organism evidence="1 2">
    <name type="scientific">Acrobeloides nanus</name>
    <dbReference type="NCBI Taxonomy" id="290746"/>
    <lineage>
        <taxon>Eukaryota</taxon>
        <taxon>Metazoa</taxon>
        <taxon>Ecdysozoa</taxon>
        <taxon>Nematoda</taxon>
        <taxon>Chromadorea</taxon>
        <taxon>Rhabditida</taxon>
        <taxon>Tylenchina</taxon>
        <taxon>Cephalobomorpha</taxon>
        <taxon>Cephaloboidea</taxon>
        <taxon>Cephalobidae</taxon>
        <taxon>Acrobeloides</taxon>
    </lineage>
</organism>
<dbReference type="AlphaFoldDB" id="A0A914CX54"/>
<keyword evidence="1" id="KW-1185">Reference proteome</keyword>
<reference evidence="2" key="1">
    <citation type="submission" date="2022-11" db="UniProtKB">
        <authorList>
            <consortium name="WormBaseParasite"/>
        </authorList>
    </citation>
    <scope>IDENTIFICATION</scope>
</reference>
<protein>
    <submittedName>
        <fullName evidence="2">Transposase</fullName>
    </submittedName>
</protein>
<evidence type="ECO:0000313" key="2">
    <source>
        <dbReference type="WBParaSite" id="ACRNAN_scaffold1518.g11213.t1"/>
    </source>
</evidence>
<evidence type="ECO:0000313" key="1">
    <source>
        <dbReference type="Proteomes" id="UP000887540"/>
    </source>
</evidence>
<proteinExistence type="predicted"/>
<name>A0A914CX54_9BILA</name>
<sequence length="224" mass="25845">MSIRRVAASLGMKNSKNSSYVRFRRRVQKEPGERTQRTPKNIDAVKATINQKGMSIHRVAAGLGMKNSKSSSYVRFCRRMRKETGERTQRTPKNIDAMKAVINQKGMSVHCVAAGLGMKKDSVHRILKKIWDFTPISFKCYRSWKRMIPKSEWYSLKSSLNIWNMIKISSKICFSPMKPIFTFTKVMLVGNSFLSQTNPYQHLNMVDKKETPTNDHNIHQRTGI</sequence>
<accession>A0A914CX54</accession>
<dbReference type="Proteomes" id="UP000887540">
    <property type="component" value="Unplaced"/>
</dbReference>